<sequence length="601" mass="70303">MPLVYDSIDTLYKRDATRLIIDYNDQKATGTILLSPIRTENYKHVGDPARHITKSSNNKKNFYYKQVEGSAGASTLVEFKLDKHEVDEYFMSVVCEDVEAFVRNKMNQLTKLILTALDDTYKDEQMLKTNINRMCQCLENSLKLRTEKLKVERIGLSVLEISQAVSAVNLLDREVLWLVTVHLPFDDQVFTAEDFIPLIEGQGRQRLDLRILLNEFSLQLLEEVRKLLTYTSKLNSITICYQTIDEKCIELIAETEHSSNGEYFFKFSIDHADDPTEEMATLTLSDNKRHLNIFEIPSIMSQLLRKVSRGIRHCVDYIKPDPHIRLYQITIRSFSVVVGVDHGLFDQEIIQIHQGSLEQQAVRIVNDFYLYTRHQNTCMEFLAIGMNKSFWKIKEEEKESVMSTFFKGMRDVLISRTSPLKVNLLILNIHLQCLVMDILPYLDAEYLDSIRIWKIEEIDEESTIDLDEIVKTEQWSKAKKLWIKDLTVRMSIQEMNILNFGSIRIIVETMSREDITYCRKNLPQSPVFQNFKIHINNCSTEDFLTALGGPYRVVDDFEYIWYFRIENTQYYLYVALEQGPLQIEGCSYFEKIHQDKTPFFL</sequence>
<comment type="caution">
    <text evidence="2">The sequence shown here is derived from an EMBL/GenBank/DDBJ whole genome shotgun (WGS) entry which is preliminary data.</text>
</comment>
<dbReference type="InterPro" id="IPR040161">
    <property type="entry name" value="FB224"/>
</dbReference>
<evidence type="ECO:0000313" key="3">
    <source>
        <dbReference type="Proteomes" id="UP000483820"/>
    </source>
</evidence>
<reference evidence="2 3" key="1">
    <citation type="submission" date="2019-12" db="EMBL/GenBank/DDBJ databases">
        <title>Chromosome-level assembly of the Caenorhabditis remanei genome.</title>
        <authorList>
            <person name="Teterina A.A."/>
            <person name="Willis J.H."/>
            <person name="Phillips P.C."/>
        </authorList>
    </citation>
    <scope>NUCLEOTIDE SEQUENCE [LARGE SCALE GENOMIC DNA]</scope>
    <source>
        <strain evidence="2 3">PX506</strain>
        <tissue evidence="2">Whole organism</tissue>
    </source>
</reference>
<dbReference type="GO" id="GO:0045087">
    <property type="term" value="P:innate immune response"/>
    <property type="evidence" value="ECO:0007669"/>
    <property type="project" value="TreeGrafter"/>
</dbReference>
<dbReference type="CTD" id="9828017"/>
<accession>A0A6A5GIX1</accession>
<dbReference type="RefSeq" id="XP_053582947.1">
    <property type="nucleotide sequence ID" value="XM_053734034.1"/>
</dbReference>
<dbReference type="PANTHER" id="PTHR23015">
    <property type="entry name" value="UNCHARACTERIZED C.ELEGANS PROTEIN"/>
    <property type="match status" value="1"/>
</dbReference>
<evidence type="ECO:0000259" key="1">
    <source>
        <dbReference type="Pfam" id="PF01827"/>
    </source>
</evidence>
<feature type="domain" description="DUF38" evidence="1">
    <location>
        <begin position="404"/>
        <end position="543"/>
    </location>
</feature>
<dbReference type="Pfam" id="PF01827">
    <property type="entry name" value="FTH"/>
    <property type="match status" value="1"/>
</dbReference>
<dbReference type="KEGG" id="crq:GCK72_021124"/>
<protein>
    <recommendedName>
        <fullName evidence="1">DUF38 domain-containing protein</fullName>
    </recommendedName>
</protein>
<dbReference type="InterPro" id="IPR002900">
    <property type="entry name" value="DUF38/FTH_CAE_spp"/>
</dbReference>
<name>A0A6A5GIX1_CAERE</name>
<dbReference type="EMBL" id="WUAV01000005">
    <property type="protein sequence ID" value="KAF1754561.1"/>
    <property type="molecule type" value="Genomic_DNA"/>
</dbReference>
<organism evidence="2 3">
    <name type="scientific">Caenorhabditis remanei</name>
    <name type="common">Caenorhabditis vulgaris</name>
    <dbReference type="NCBI Taxonomy" id="31234"/>
    <lineage>
        <taxon>Eukaryota</taxon>
        <taxon>Metazoa</taxon>
        <taxon>Ecdysozoa</taxon>
        <taxon>Nematoda</taxon>
        <taxon>Chromadorea</taxon>
        <taxon>Rhabditida</taxon>
        <taxon>Rhabditina</taxon>
        <taxon>Rhabditomorpha</taxon>
        <taxon>Rhabditoidea</taxon>
        <taxon>Rhabditidae</taxon>
        <taxon>Peloderinae</taxon>
        <taxon>Caenorhabditis</taxon>
    </lineage>
</organism>
<dbReference type="GeneID" id="9828017"/>
<evidence type="ECO:0000313" key="2">
    <source>
        <dbReference type="EMBL" id="KAF1754561.1"/>
    </source>
</evidence>
<dbReference type="AlphaFoldDB" id="A0A6A5GIX1"/>
<gene>
    <name evidence="2" type="ORF">GCK72_021124</name>
</gene>
<proteinExistence type="predicted"/>
<dbReference type="Proteomes" id="UP000483820">
    <property type="component" value="Chromosome V"/>
</dbReference>
<dbReference type="PANTHER" id="PTHR23015:SF25">
    <property type="entry name" value="DUF38 DOMAIN-CONTAINING PROTEIN-RELATED"/>
    <property type="match status" value="1"/>
</dbReference>